<reference evidence="1 2" key="1">
    <citation type="submission" date="2024-06" db="EMBL/GenBank/DDBJ databases">
        <title>Genomic Encyclopedia of Type Strains, Phase IV (KMG-IV): sequencing the most valuable type-strain genomes for metagenomic binning, comparative biology and taxonomic classification.</title>
        <authorList>
            <person name="Goeker M."/>
        </authorList>
    </citation>
    <scope>NUCLEOTIDE SEQUENCE [LARGE SCALE GENOMIC DNA]</scope>
    <source>
        <strain evidence="1 2">DSM 29388</strain>
    </source>
</reference>
<accession>A0ABV2LY76</accession>
<sequence length="308" mass="35825">MKNIIYTLIAMMIYNTSLGKSTEGKYCPIYKEELKKAIEREDIANIKHKYRVYLYACGVVEENIKTQIHDIYNKHGFQFSWKDQEEFHVFKTTEVAAPENLGKYEILQNAWEAQLGIIKKDSISYLINKDGEILLENVDYIQIIDKHLLPYSLVHTLDGKKHIYSPEGFPLINGKNLNSITITEPPHAILIDAEFYWTVFDMQNQDTILPYTKDPIQHIYSGFFAIQKDGAWVIYDEKKNETARLAGNRLRTLFRGALLIENEEGKKGVYNVLGKELIPPIYDRIELDYLTNKLDLFKEGIKTTQELF</sequence>
<dbReference type="RefSeq" id="WP_354509742.1">
    <property type="nucleotide sequence ID" value="NZ_JBEPMO010000013.1"/>
</dbReference>
<proteinExistence type="predicted"/>
<dbReference type="EMBL" id="JBEPMO010000013">
    <property type="protein sequence ID" value="MET3732483.1"/>
    <property type="molecule type" value="Genomic_DNA"/>
</dbReference>
<dbReference type="Proteomes" id="UP001549146">
    <property type="component" value="Unassembled WGS sequence"/>
</dbReference>
<evidence type="ECO:0008006" key="3">
    <source>
        <dbReference type="Google" id="ProtNLM"/>
    </source>
</evidence>
<keyword evidence="2" id="KW-1185">Reference proteome</keyword>
<evidence type="ECO:0000313" key="1">
    <source>
        <dbReference type="EMBL" id="MET3732483.1"/>
    </source>
</evidence>
<organism evidence="1 2">
    <name type="scientific">Moheibacter stercoris</name>
    <dbReference type="NCBI Taxonomy" id="1628251"/>
    <lineage>
        <taxon>Bacteria</taxon>
        <taxon>Pseudomonadati</taxon>
        <taxon>Bacteroidota</taxon>
        <taxon>Flavobacteriia</taxon>
        <taxon>Flavobacteriales</taxon>
        <taxon>Weeksellaceae</taxon>
        <taxon>Moheibacter</taxon>
    </lineage>
</organism>
<evidence type="ECO:0000313" key="2">
    <source>
        <dbReference type="Proteomes" id="UP001549146"/>
    </source>
</evidence>
<gene>
    <name evidence="1" type="ORF">ABID46_002072</name>
</gene>
<name>A0ABV2LY76_9FLAO</name>
<protein>
    <recommendedName>
        <fullName evidence="3">WG containing repeat-containing protein</fullName>
    </recommendedName>
</protein>
<comment type="caution">
    <text evidence="1">The sequence shown here is derived from an EMBL/GenBank/DDBJ whole genome shotgun (WGS) entry which is preliminary data.</text>
</comment>